<dbReference type="InterPro" id="IPR059179">
    <property type="entry name" value="MLKL-like_MCAfunc"/>
</dbReference>
<dbReference type="CDD" id="cd21037">
    <property type="entry name" value="MLKL_NTD"/>
    <property type="match status" value="1"/>
</dbReference>
<dbReference type="Proteomes" id="UP000027265">
    <property type="component" value="Unassembled WGS sequence"/>
</dbReference>
<keyword evidence="2" id="KW-1185">Reference proteome</keyword>
<dbReference type="InParanoid" id="A0A067PY59"/>
<protein>
    <submittedName>
        <fullName evidence="1">Uncharacterized protein</fullName>
    </submittedName>
</protein>
<evidence type="ECO:0000313" key="1">
    <source>
        <dbReference type="EMBL" id="KDQ55271.1"/>
    </source>
</evidence>
<reference evidence="2" key="1">
    <citation type="journal article" date="2014" name="Proc. Natl. Acad. Sci. U.S.A.">
        <title>Extensive sampling of basidiomycete genomes demonstrates inadequacy of the white-rot/brown-rot paradigm for wood decay fungi.</title>
        <authorList>
            <person name="Riley R."/>
            <person name="Salamov A.A."/>
            <person name="Brown D.W."/>
            <person name="Nagy L.G."/>
            <person name="Floudas D."/>
            <person name="Held B.W."/>
            <person name="Levasseur A."/>
            <person name="Lombard V."/>
            <person name="Morin E."/>
            <person name="Otillar R."/>
            <person name="Lindquist E.A."/>
            <person name="Sun H."/>
            <person name="LaButti K.M."/>
            <person name="Schmutz J."/>
            <person name="Jabbour D."/>
            <person name="Luo H."/>
            <person name="Baker S.E."/>
            <person name="Pisabarro A.G."/>
            <person name="Walton J.D."/>
            <person name="Blanchette R.A."/>
            <person name="Henrissat B."/>
            <person name="Martin F."/>
            <person name="Cullen D."/>
            <person name="Hibbett D.S."/>
            <person name="Grigoriev I.V."/>
        </authorList>
    </citation>
    <scope>NUCLEOTIDE SEQUENCE [LARGE SCALE GENOMIC DNA]</scope>
    <source>
        <strain evidence="2">MUCL 33604</strain>
    </source>
</reference>
<organism evidence="1 2">
    <name type="scientific">Jaapia argillacea MUCL 33604</name>
    <dbReference type="NCBI Taxonomy" id="933084"/>
    <lineage>
        <taxon>Eukaryota</taxon>
        <taxon>Fungi</taxon>
        <taxon>Dikarya</taxon>
        <taxon>Basidiomycota</taxon>
        <taxon>Agaricomycotina</taxon>
        <taxon>Agaricomycetes</taxon>
        <taxon>Agaricomycetidae</taxon>
        <taxon>Jaapiales</taxon>
        <taxon>Jaapiaceae</taxon>
        <taxon>Jaapia</taxon>
    </lineage>
</organism>
<dbReference type="STRING" id="933084.A0A067PY59"/>
<gene>
    <name evidence="1" type="ORF">JAAARDRAFT_196119</name>
</gene>
<dbReference type="EMBL" id="KL197726">
    <property type="protein sequence ID" value="KDQ55271.1"/>
    <property type="molecule type" value="Genomic_DNA"/>
</dbReference>
<name>A0A067PY59_9AGAM</name>
<evidence type="ECO:0000313" key="2">
    <source>
        <dbReference type="Proteomes" id="UP000027265"/>
    </source>
</evidence>
<dbReference type="HOGENOM" id="CLU_1349109_0_0_1"/>
<proteinExistence type="predicted"/>
<dbReference type="AlphaFoldDB" id="A0A067PY59"/>
<sequence length="203" mass="23096">MSITPGEVFSGIKFIQGVVSKASTVKDNRTNLQRLSGRLERIIVTIEQTKSRDAISSDDYNDAMTVLSEATQKELKRSLGDRTWNRDEIEVEIKRIIEDVNHHLSTHSVSLKLALVQDPSHGCHAKYKREEFYHVNQNGLVGYRRDHGNALDERLNTPPGPDWSPPIWERAQSTWRHLTNKADDNCLASGRGFYTHLRSAFNA</sequence>
<accession>A0A067PY59</accession>